<evidence type="ECO:0008006" key="4">
    <source>
        <dbReference type="Google" id="ProtNLM"/>
    </source>
</evidence>
<dbReference type="Gene3D" id="3.40.50.2020">
    <property type="match status" value="1"/>
</dbReference>
<accession>A0A511UNV8</accession>
<comment type="caution">
    <text evidence="2">The sequence shown here is derived from an EMBL/GenBank/DDBJ whole genome shotgun (WGS) entry which is preliminary data.</text>
</comment>
<dbReference type="PANTHER" id="PTHR47505">
    <property type="entry name" value="DNA UTILIZATION PROTEIN YHGH"/>
    <property type="match status" value="1"/>
</dbReference>
<comment type="similarity">
    <text evidence="1">Belongs to the ComF/GntX family.</text>
</comment>
<evidence type="ECO:0000313" key="2">
    <source>
        <dbReference type="EMBL" id="GEN26832.1"/>
    </source>
</evidence>
<dbReference type="CDD" id="cd06223">
    <property type="entry name" value="PRTases_typeI"/>
    <property type="match status" value="1"/>
</dbReference>
<dbReference type="EMBL" id="BJXV01000002">
    <property type="protein sequence ID" value="GEN26832.1"/>
    <property type="molecule type" value="Genomic_DNA"/>
</dbReference>
<dbReference type="SUPFAM" id="SSF53271">
    <property type="entry name" value="PRTase-like"/>
    <property type="match status" value="1"/>
</dbReference>
<organism evidence="2 3">
    <name type="scientific">Halovibrio variabilis</name>
    <dbReference type="NCBI Taxonomy" id="31910"/>
    <lineage>
        <taxon>Bacteria</taxon>
        <taxon>Pseudomonadati</taxon>
        <taxon>Pseudomonadota</taxon>
        <taxon>Gammaproteobacteria</taxon>
        <taxon>Oceanospirillales</taxon>
        <taxon>Halomonadaceae</taxon>
        <taxon>Halovibrio</taxon>
    </lineage>
</organism>
<dbReference type="Proteomes" id="UP000321303">
    <property type="component" value="Unassembled WGS sequence"/>
</dbReference>
<proteinExistence type="inferred from homology"/>
<dbReference type="PANTHER" id="PTHR47505:SF1">
    <property type="entry name" value="DNA UTILIZATION PROTEIN YHGH"/>
    <property type="match status" value="1"/>
</dbReference>
<gene>
    <name evidence="2" type="ORF">HVA01_04780</name>
</gene>
<evidence type="ECO:0000256" key="1">
    <source>
        <dbReference type="ARBA" id="ARBA00008007"/>
    </source>
</evidence>
<keyword evidence="3" id="KW-1185">Reference proteome</keyword>
<dbReference type="InterPro" id="IPR051910">
    <property type="entry name" value="ComF/GntX_DNA_util-trans"/>
</dbReference>
<evidence type="ECO:0000313" key="3">
    <source>
        <dbReference type="Proteomes" id="UP000321303"/>
    </source>
</evidence>
<protein>
    <recommendedName>
        <fullName evidence="4">Phosphoribosyltransferase domain-containing protein</fullName>
    </recommendedName>
</protein>
<name>A0A511UNV8_9GAMM</name>
<dbReference type="InterPro" id="IPR000836">
    <property type="entry name" value="PRTase_dom"/>
</dbReference>
<dbReference type="InterPro" id="IPR029057">
    <property type="entry name" value="PRTase-like"/>
</dbReference>
<reference evidence="2 3" key="1">
    <citation type="submission" date="2019-07" db="EMBL/GenBank/DDBJ databases">
        <title>Whole genome shotgun sequence of Halomonas variabilis NBRC 102410.</title>
        <authorList>
            <person name="Hosoyama A."/>
            <person name="Uohara A."/>
            <person name="Ohji S."/>
            <person name="Ichikawa N."/>
        </authorList>
    </citation>
    <scope>NUCLEOTIDE SEQUENCE [LARGE SCALE GENOMIC DNA]</scope>
    <source>
        <strain evidence="2 3">NBRC 102410</strain>
    </source>
</reference>
<dbReference type="AlphaFoldDB" id="A0A511UNV8"/>
<sequence>MLYQGAIKELLHDFKFQASPRAGILLYELMRMTSPALTGAALLAVPMYPSHARERGFNQSYWLAKQLGETLGTPLVKATRIKDSFSQRTLNRRERAANLAGAFRLEAEPPEHIVIIDDVVTTGATGHALASAALDAGAKRVDIWAVARTPLGKG</sequence>